<dbReference type="EMBL" id="LR134510">
    <property type="protein sequence ID" value="VEJ09374.1"/>
    <property type="molecule type" value="Genomic_DNA"/>
</dbReference>
<evidence type="ECO:0000313" key="1">
    <source>
        <dbReference type="EMBL" id="VEJ09374.1"/>
    </source>
</evidence>
<dbReference type="KEGG" id="adp:NCTC12871_00827"/>
<dbReference type="InterPro" id="IPR021960">
    <property type="entry name" value="DUF3577"/>
</dbReference>
<name>A0A448TTP4_9PAST</name>
<evidence type="ECO:0000313" key="2">
    <source>
        <dbReference type="Proteomes" id="UP000279799"/>
    </source>
</evidence>
<reference evidence="1 2" key="1">
    <citation type="submission" date="2018-12" db="EMBL/GenBank/DDBJ databases">
        <authorList>
            <consortium name="Pathogen Informatics"/>
        </authorList>
    </citation>
    <scope>NUCLEOTIDE SEQUENCE [LARGE SCALE GENOMIC DNA]</scope>
    <source>
        <strain evidence="1 2">NCTC12871</strain>
    </source>
</reference>
<organism evidence="1 2">
    <name type="scientific">Actinobacillus delphinicola</name>
    <dbReference type="NCBI Taxonomy" id="51161"/>
    <lineage>
        <taxon>Bacteria</taxon>
        <taxon>Pseudomonadati</taxon>
        <taxon>Pseudomonadota</taxon>
        <taxon>Gammaproteobacteria</taxon>
        <taxon>Pasteurellales</taxon>
        <taxon>Pasteurellaceae</taxon>
        <taxon>Actinobacillus</taxon>
    </lineage>
</organism>
<protein>
    <submittedName>
        <fullName evidence="1">Protein of uncharacterized function (DUF3577)</fullName>
    </submittedName>
</protein>
<accession>A0A448TTP4</accession>
<sequence length="32" mass="3666">MINQTSQTSQNSYFNLHINGIGYLNDIRVVQP</sequence>
<dbReference type="Proteomes" id="UP000279799">
    <property type="component" value="Chromosome"/>
</dbReference>
<proteinExistence type="predicted"/>
<dbReference type="Pfam" id="PF12101">
    <property type="entry name" value="DUF3577"/>
    <property type="match status" value="1"/>
</dbReference>
<gene>
    <name evidence="1" type="ORF">NCTC12871_00827</name>
</gene>
<keyword evidence="2" id="KW-1185">Reference proteome</keyword>
<dbReference type="AlphaFoldDB" id="A0A448TTP4"/>